<dbReference type="InterPro" id="IPR042099">
    <property type="entry name" value="ANL_N_sf"/>
</dbReference>
<accession>S8FRW8</accession>
<feature type="domain" description="AMP-dependent synthetase/ligase" evidence="1">
    <location>
        <begin position="1"/>
        <end position="85"/>
    </location>
</feature>
<dbReference type="STRING" id="743788.S8FRW8"/>
<dbReference type="Gene3D" id="3.40.50.12780">
    <property type="entry name" value="N-terminal domain of ligase-like"/>
    <property type="match status" value="1"/>
</dbReference>
<dbReference type="Pfam" id="PF00501">
    <property type="entry name" value="AMP-binding"/>
    <property type="match status" value="1"/>
</dbReference>
<dbReference type="PANTHER" id="PTHR43767">
    <property type="entry name" value="LONG-CHAIN-FATTY-ACID--COA LIGASE"/>
    <property type="match status" value="1"/>
</dbReference>
<proteinExistence type="predicted"/>
<dbReference type="Proteomes" id="UP000015241">
    <property type="component" value="Unassembled WGS sequence"/>
</dbReference>
<evidence type="ECO:0000313" key="3">
    <source>
        <dbReference type="Proteomes" id="UP000015241"/>
    </source>
</evidence>
<reference evidence="2 3" key="1">
    <citation type="journal article" date="2012" name="Science">
        <title>The Paleozoic origin of enzymatic lignin decomposition reconstructed from 31 fungal genomes.</title>
        <authorList>
            <person name="Floudas D."/>
            <person name="Binder M."/>
            <person name="Riley R."/>
            <person name="Barry K."/>
            <person name="Blanchette R.A."/>
            <person name="Henrissat B."/>
            <person name="Martinez A.T."/>
            <person name="Otillar R."/>
            <person name="Spatafora J.W."/>
            <person name="Yadav J.S."/>
            <person name="Aerts A."/>
            <person name="Benoit I."/>
            <person name="Boyd A."/>
            <person name="Carlson A."/>
            <person name="Copeland A."/>
            <person name="Coutinho P.M."/>
            <person name="de Vries R.P."/>
            <person name="Ferreira P."/>
            <person name="Findley K."/>
            <person name="Foster B."/>
            <person name="Gaskell J."/>
            <person name="Glotzer D."/>
            <person name="Gorecki P."/>
            <person name="Heitman J."/>
            <person name="Hesse C."/>
            <person name="Hori C."/>
            <person name="Igarashi K."/>
            <person name="Jurgens J.A."/>
            <person name="Kallen N."/>
            <person name="Kersten P."/>
            <person name="Kohler A."/>
            <person name="Kuees U."/>
            <person name="Kumar T.K.A."/>
            <person name="Kuo A."/>
            <person name="LaButti K."/>
            <person name="Larrondo L.F."/>
            <person name="Lindquist E."/>
            <person name="Ling A."/>
            <person name="Lombard V."/>
            <person name="Lucas S."/>
            <person name="Lundell T."/>
            <person name="Martin R."/>
            <person name="McLaughlin D.J."/>
            <person name="Morgenstern I."/>
            <person name="Morin E."/>
            <person name="Murat C."/>
            <person name="Nagy L.G."/>
            <person name="Nolan M."/>
            <person name="Ohm R.A."/>
            <person name="Patyshakuliyeva A."/>
            <person name="Rokas A."/>
            <person name="Ruiz-Duenas F.J."/>
            <person name="Sabat G."/>
            <person name="Salamov A."/>
            <person name="Samejima M."/>
            <person name="Schmutz J."/>
            <person name="Slot J.C."/>
            <person name="St John F."/>
            <person name="Stenlid J."/>
            <person name="Sun H."/>
            <person name="Sun S."/>
            <person name="Syed K."/>
            <person name="Tsang A."/>
            <person name="Wiebenga A."/>
            <person name="Young D."/>
            <person name="Pisabarro A."/>
            <person name="Eastwood D.C."/>
            <person name="Martin F."/>
            <person name="Cullen D."/>
            <person name="Grigoriev I.V."/>
            <person name="Hibbett D.S."/>
        </authorList>
    </citation>
    <scope>NUCLEOTIDE SEQUENCE</scope>
    <source>
        <strain evidence="3">FP-58527</strain>
    </source>
</reference>
<keyword evidence="3" id="KW-1185">Reference proteome</keyword>
<organism evidence="2 3">
    <name type="scientific">Fomitopsis schrenkii</name>
    <name type="common">Brown rot fungus</name>
    <dbReference type="NCBI Taxonomy" id="2126942"/>
    <lineage>
        <taxon>Eukaryota</taxon>
        <taxon>Fungi</taxon>
        <taxon>Dikarya</taxon>
        <taxon>Basidiomycota</taxon>
        <taxon>Agaricomycotina</taxon>
        <taxon>Agaricomycetes</taxon>
        <taxon>Polyporales</taxon>
        <taxon>Fomitopsis</taxon>
    </lineage>
</organism>
<dbReference type="InParanoid" id="S8FRW8"/>
<evidence type="ECO:0000313" key="2">
    <source>
        <dbReference type="EMBL" id="EPT03986.1"/>
    </source>
</evidence>
<dbReference type="PANTHER" id="PTHR43767:SF1">
    <property type="entry name" value="NONRIBOSOMAL PEPTIDE SYNTHASE PES1 (EUROFUNG)-RELATED"/>
    <property type="match status" value="1"/>
</dbReference>
<sequence>MSYGRLFMLSGRLAARLQAEGVQKGSRVCLVVHQDAVACIVSVLAIIRAGAAYVPVDGQDVPGDALAAILENVDPSFVIFCKTAFDRAANFRMPYGCLEVMVTECDQSQVMPASCTFP</sequence>
<dbReference type="SUPFAM" id="SSF56801">
    <property type="entry name" value="Acetyl-CoA synthetase-like"/>
    <property type="match status" value="1"/>
</dbReference>
<evidence type="ECO:0000259" key="1">
    <source>
        <dbReference type="Pfam" id="PF00501"/>
    </source>
</evidence>
<dbReference type="InterPro" id="IPR050237">
    <property type="entry name" value="ATP-dep_AMP-bd_enzyme"/>
</dbReference>
<dbReference type="OrthoDB" id="416786at2759"/>
<dbReference type="AlphaFoldDB" id="S8FRW8"/>
<dbReference type="EMBL" id="KE504128">
    <property type="protein sequence ID" value="EPT03986.1"/>
    <property type="molecule type" value="Genomic_DNA"/>
</dbReference>
<dbReference type="InterPro" id="IPR000873">
    <property type="entry name" value="AMP-dep_synth/lig_dom"/>
</dbReference>
<protein>
    <recommendedName>
        <fullName evidence="1">AMP-dependent synthetase/ligase domain-containing protein</fullName>
    </recommendedName>
</protein>
<gene>
    <name evidence="2" type="ORF">FOMPIDRAFT_1046460</name>
</gene>
<dbReference type="HOGENOM" id="CLU_2073195_0_0_1"/>
<name>S8FRW8_FOMSC</name>